<evidence type="ECO:0000313" key="5">
    <source>
        <dbReference type="Proteomes" id="UP000035642"/>
    </source>
</evidence>
<feature type="domain" description="Laminin G" evidence="3">
    <location>
        <begin position="560"/>
        <end position="776"/>
    </location>
</feature>
<reference evidence="6" key="2">
    <citation type="submission" date="2016-04" db="UniProtKB">
        <authorList>
            <consortium name="WormBaseParasite"/>
        </authorList>
    </citation>
    <scope>IDENTIFICATION</scope>
</reference>
<dbReference type="Proteomes" id="UP000035642">
    <property type="component" value="Unassembled WGS sequence"/>
</dbReference>
<dbReference type="Pfam" id="PF02210">
    <property type="entry name" value="Laminin_G_2"/>
    <property type="match status" value="1"/>
</dbReference>
<protein>
    <submittedName>
        <fullName evidence="6">EGF-like domain-containing protein</fullName>
    </submittedName>
</protein>
<feature type="domain" description="EGF-like" evidence="4">
    <location>
        <begin position="516"/>
        <end position="555"/>
    </location>
</feature>
<dbReference type="SMART" id="SM00282">
    <property type="entry name" value="LamG"/>
    <property type="match status" value="2"/>
</dbReference>
<dbReference type="Gene3D" id="2.10.25.10">
    <property type="entry name" value="Laminin"/>
    <property type="match status" value="2"/>
</dbReference>
<comment type="caution">
    <text evidence="2">Lacks conserved residue(s) required for the propagation of feature annotation.</text>
</comment>
<evidence type="ECO:0000259" key="4">
    <source>
        <dbReference type="PROSITE" id="PS50026"/>
    </source>
</evidence>
<accession>A0A158PBQ7</accession>
<feature type="disulfide bond" evidence="2">
    <location>
        <begin position="524"/>
        <end position="541"/>
    </location>
</feature>
<dbReference type="WBParaSite" id="ACAC_0001130901-mRNA-1">
    <property type="protein sequence ID" value="ACAC_0001130901-mRNA-1"/>
    <property type="gene ID" value="ACAC_0001130901"/>
</dbReference>
<feature type="domain" description="EGF-like" evidence="4">
    <location>
        <begin position="777"/>
        <end position="816"/>
    </location>
</feature>
<dbReference type="CDD" id="cd00110">
    <property type="entry name" value="LamG"/>
    <property type="match status" value="2"/>
</dbReference>
<dbReference type="InterPro" id="IPR013320">
    <property type="entry name" value="ConA-like_dom_sf"/>
</dbReference>
<evidence type="ECO:0000259" key="3">
    <source>
        <dbReference type="PROSITE" id="PS50025"/>
    </source>
</evidence>
<evidence type="ECO:0000256" key="1">
    <source>
        <dbReference type="ARBA" id="ARBA00023157"/>
    </source>
</evidence>
<organism evidence="5 6">
    <name type="scientific">Angiostrongylus cantonensis</name>
    <name type="common">Rat lungworm</name>
    <dbReference type="NCBI Taxonomy" id="6313"/>
    <lineage>
        <taxon>Eukaryota</taxon>
        <taxon>Metazoa</taxon>
        <taxon>Ecdysozoa</taxon>
        <taxon>Nematoda</taxon>
        <taxon>Chromadorea</taxon>
        <taxon>Rhabditida</taxon>
        <taxon>Rhabditina</taxon>
        <taxon>Rhabditomorpha</taxon>
        <taxon>Strongyloidea</taxon>
        <taxon>Metastrongylidae</taxon>
        <taxon>Angiostrongylus</taxon>
    </lineage>
</organism>
<keyword evidence="1 2" id="KW-1015">Disulfide bond</keyword>
<dbReference type="InterPro" id="IPR001791">
    <property type="entry name" value="Laminin_G"/>
</dbReference>
<dbReference type="PROSITE" id="PS50026">
    <property type="entry name" value="EGF_3"/>
    <property type="match status" value="2"/>
</dbReference>
<keyword evidence="2" id="KW-0245">EGF-like domain</keyword>
<dbReference type="InterPro" id="IPR050372">
    <property type="entry name" value="Neurexin-related_CASP"/>
</dbReference>
<proteinExistence type="predicted"/>
<dbReference type="InterPro" id="IPR000742">
    <property type="entry name" value="EGF"/>
</dbReference>
<evidence type="ECO:0000256" key="2">
    <source>
        <dbReference type="PROSITE-ProRule" id="PRU00076"/>
    </source>
</evidence>
<dbReference type="AlphaFoldDB" id="A0A158PBQ7"/>
<sequence>MFINRKQSVFTNYPINQSINRNHKFSEQNREHNLAVGISTDNKTLSYRLDSVTEHICEITDDVNLEAAEIVVTLGDGGNSMIGCVTLVTVEIDGETPPYEVITLASNEVDECTDDDNECAQRDCNKKIALEEPLVNLTLSSLLFGGSPTTNGARELGITACLKNIYVDYYDIIYMLYDEDKRVQSSMELSPCKGYHSFPDLFAIGSSMFSPDVLPNEFLDSLPVSSNPDPENVVEQEAENKDPHVEPALNNFVALYARGLVLKLSRFMDSPRALCSLMLMVLARCTVLLQSVEMARSSRLPDRADNKFCTIAIELPLVKCNCDSRAITFDSGYLYGEDAGITRVIALHSEGDVNGRLTIGPLECKGFAGDGPIRFSKPKALPIGDWRGEPLSLQFRTAVASAIVFSVQDGSDVVLSAELINGKLNDTKWHLLVLEIVSDEVRLGVDSYNGFAEIATNVSGGELLLNGDTGGFIGCIRSVAINDNVIDIQHAAKEVDGTAELLTNTLNRIGLYLNCDDRCNSNFCQNSGECIEDFASDGVLCRCKYSNVQSGRNCEIDINQNSSVSFNGGFLKYELLRNPLVDQTVISFRTDQSHALILFVHDHHNNFMQIELICKGTVQLHLSEEVNLTLSLNNEAIVTSCTVRARPGTEFSNMEWIQLNQCMFWITIEHSTQLSTLTVDDDACSIHAARKLSEKPVQKFSNVFTDIVIIPVGLNSPADPKPFLYTFVGGVERESHSTANLLGCVRGLKVGGEVIDLRHTVHGYRPSDFKAIRSGCDMGCDTLNCKNGGHCSVAWHEGEEVSCDCSRTSYAGPECTIDEGLLLTASSYFLFDMERVLSRFILIPQKRVTQTMQFAFAPTSPSTNHQQLASVVFNDERLFEVILNKNGSINVAIIDENKRAAVRTFVGNFSDGYRHFFVAHFGKHQATVVTVFIYTDTQGSARFANIFISEILAKDQVYRT</sequence>
<dbReference type="Gene3D" id="2.60.120.200">
    <property type="match status" value="2"/>
</dbReference>
<evidence type="ECO:0000313" key="6">
    <source>
        <dbReference type="WBParaSite" id="ACAC_0001130901-mRNA-1"/>
    </source>
</evidence>
<reference evidence="5" key="1">
    <citation type="submission" date="2012-09" db="EMBL/GenBank/DDBJ databases">
        <authorList>
            <person name="Martin A.A."/>
        </authorList>
    </citation>
    <scope>NUCLEOTIDE SEQUENCE</scope>
</reference>
<dbReference type="STRING" id="6313.A0A158PBQ7"/>
<dbReference type="PANTHER" id="PTHR15036:SF94">
    <property type="entry name" value="INTESTINAL NEUREXIN-LIKE"/>
    <property type="match status" value="1"/>
</dbReference>
<dbReference type="PANTHER" id="PTHR15036">
    <property type="entry name" value="PIKACHURIN-LIKE PROTEIN"/>
    <property type="match status" value="1"/>
</dbReference>
<name>A0A158PBQ7_ANGCA</name>
<feature type="domain" description="Laminin G" evidence="3">
    <location>
        <begin position="331"/>
        <end position="515"/>
    </location>
</feature>
<keyword evidence="5" id="KW-1185">Reference proteome</keyword>
<dbReference type="SUPFAM" id="SSF49899">
    <property type="entry name" value="Concanavalin A-like lectins/glucanases"/>
    <property type="match status" value="2"/>
</dbReference>
<dbReference type="PROSITE" id="PS50025">
    <property type="entry name" value="LAM_G_DOMAIN"/>
    <property type="match status" value="2"/>
</dbReference>